<dbReference type="InterPro" id="IPR013783">
    <property type="entry name" value="Ig-like_fold"/>
</dbReference>
<protein>
    <submittedName>
        <fullName evidence="2">Isoamylase</fullName>
    </submittedName>
</protein>
<dbReference type="Gene3D" id="2.60.40.10">
    <property type="entry name" value="Immunoglobulins"/>
    <property type="match status" value="1"/>
</dbReference>
<feature type="domain" description="AMP-activated protein kinase glycogen-binding" evidence="1">
    <location>
        <begin position="186"/>
        <end position="244"/>
    </location>
</feature>
<accession>A0A7C3E7Z6</accession>
<evidence type="ECO:0000259" key="1">
    <source>
        <dbReference type="Pfam" id="PF16561"/>
    </source>
</evidence>
<dbReference type="InterPro" id="IPR032640">
    <property type="entry name" value="AMPK1_CBM"/>
</dbReference>
<name>A0A7C3E7Z6_9SPIR</name>
<comment type="caution">
    <text evidence="2">The sequence shown here is derived from an EMBL/GenBank/DDBJ whole genome shotgun (WGS) entry which is preliminary data.</text>
</comment>
<dbReference type="Pfam" id="PF16561">
    <property type="entry name" value="AMPK1_CBM"/>
    <property type="match status" value="1"/>
</dbReference>
<sequence>MKRFVLFFLLILFQTTLFGLDAESFRFIDHLLSIKKAAAPEIFEDAVIFTFPSSSHRVGVAFAHEGFGTVHWFKKLMITKNTPDTDSSGQNTKNKAKNAGPEYVDSGLLFFVYEFPEGMKELEYRLIIDGLWITDPNNPKYQMDPSTGIMQSIVTLPDVYPVDIEKKPVVYSAPSGSLRFMFDGDPGQRVTVAGTFNNWDPFMYTLPEIRPGHYELILPLAPGTYRYVFIYKGERVLDPNNPKKVYTREGYTASEAVVK</sequence>
<dbReference type="InterPro" id="IPR014756">
    <property type="entry name" value="Ig_E-set"/>
</dbReference>
<dbReference type="AlphaFoldDB" id="A0A7C3E7Z6"/>
<dbReference type="CDD" id="cd02859">
    <property type="entry name" value="E_set_AMPKbeta_like_N"/>
    <property type="match status" value="1"/>
</dbReference>
<gene>
    <name evidence="2" type="ORF">ENS59_11290</name>
</gene>
<dbReference type="EMBL" id="DSVL01000346">
    <property type="protein sequence ID" value="HFH30071.1"/>
    <property type="molecule type" value="Genomic_DNA"/>
</dbReference>
<evidence type="ECO:0000313" key="2">
    <source>
        <dbReference type="EMBL" id="HFH30071.1"/>
    </source>
</evidence>
<dbReference type="SUPFAM" id="SSF81296">
    <property type="entry name" value="E set domains"/>
    <property type="match status" value="1"/>
</dbReference>
<proteinExistence type="predicted"/>
<organism evidence="2">
    <name type="scientific">Gracilinema caldarium</name>
    <dbReference type="NCBI Taxonomy" id="215591"/>
    <lineage>
        <taxon>Bacteria</taxon>
        <taxon>Pseudomonadati</taxon>
        <taxon>Spirochaetota</taxon>
        <taxon>Spirochaetia</taxon>
        <taxon>Spirochaetales</taxon>
        <taxon>Breznakiellaceae</taxon>
        <taxon>Gracilinema</taxon>
    </lineage>
</organism>
<reference evidence="2" key="1">
    <citation type="journal article" date="2020" name="mSystems">
        <title>Genome- and Community-Level Interaction Insights into Carbon Utilization and Element Cycling Functions of Hydrothermarchaeota in Hydrothermal Sediment.</title>
        <authorList>
            <person name="Zhou Z."/>
            <person name="Liu Y."/>
            <person name="Xu W."/>
            <person name="Pan J."/>
            <person name="Luo Z.H."/>
            <person name="Li M."/>
        </authorList>
    </citation>
    <scope>NUCLEOTIDE SEQUENCE [LARGE SCALE GENOMIC DNA]</scope>
    <source>
        <strain evidence="2">SpSt-503</strain>
    </source>
</reference>